<dbReference type="GO" id="GO:0016787">
    <property type="term" value="F:hydrolase activity"/>
    <property type="evidence" value="ECO:0007669"/>
    <property type="project" value="UniProtKB-KW"/>
</dbReference>
<feature type="domain" description="Alpha/beta hydrolase fold-3" evidence="1">
    <location>
        <begin position="11"/>
        <end position="69"/>
    </location>
</feature>
<accession>A0A7X2PDG0</accession>
<dbReference type="Proteomes" id="UP000460549">
    <property type="component" value="Unassembled WGS sequence"/>
</dbReference>
<protein>
    <submittedName>
        <fullName evidence="2">Alpha/beta hydrolase</fullName>
    </submittedName>
</protein>
<keyword evidence="2" id="KW-0378">Hydrolase</keyword>
<proteinExistence type="predicted"/>
<dbReference type="SUPFAM" id="SSF53474">
    <property type="entry name" value="alpha/beta-Hydrolases"/>
    <property type="match status" value="1"/>
</dbReference>
<organism evidence="2 3">
    <name type="scientific">Bullifex porci</name>
    <dbReference type="NCBI Taxonomy" id="2606638"/>
    <lineage>
        <taxon>Bacteria</taxon>
        <taxon>Pseudomonadati</taxon>
        <taxon>Spirochaetota</taxon>
        <taxon>Spirochaetia</taxon>
        <taxon>Spirochaetales</taxon>
        <taxon>Spirochaetaceae</taxon>
        <taxon>Bullifex</taxon>
    </lineage>
</organism>
<dbReference type="Pfam" id="PF07859">
    <property type="entry name" value="Abhydrolase_3"/>
    <property type="match status" value="1"/>
</dbReference>
<evidence type="ECO:0000313" key="3">
    <source>
        <dbReference type="Proteomes" id="UP000460549"/>
    </source>
</evidence>
<comment type="caution">
    <text evidence="2">The sequence shown here is derived from an EMBL/GenBank/DDBJ whole genome shotgun (WGS) entry which is preliminary data.</text>
</comment>
<evidence type="ECO:0000313" key="2">
    <source>
        <dbReference type="EMBL" id="MSU06737.1"/>
    </source>
</evidence>
<dbReference type="InterPro" id="IPR029058">
    <property type="entry name" value="AB_hydrolase_fold"/>
</dbReference>
<gene>
    <name evidence="2" type="ORF">FYJ80_08110</name>
</gene>
<keyword evidence="3" id="KW-1185">Reference proteome</keyword>
<reference evidence="2 3" key="1">
    <citation type="submission" date="2019-08" db="EMBL/GenBank/DDBJ databases">
        <title>In-depth cultivation of the pig gut microbiome towards novel bacterial diversity and tailored functional studies.</title>
        <authorList>
            <person name="Wylensek D."/>
            <person name="Hitch T.C.A."/>
            <person name="Clavel T."/>
        </authorList>
    </citation>
    <scope>NUCLEOTIDE SEQUENCE [LARGE SCALE GENOMIC DNA]</scope>
    <source>
        <strain evidence="2 3">NM-380-WT-3C1</strain>
    </source>
</reference>
<name>A0A7X2PDG0_9SPIO</name>
<dbReference type="AlphaFoldDB" id="A0A7X2PDG0"/>
<dbReference type="EMBL" id="VUNN01000016">
    <property type="protein sequence ID" value="MSU06737.1"/>
    <property type="molecule type" value="Genomic_DNA"/>
</dbReference>
<dbReference type="InterPro" id="IPR013094">
    <property type="entry name" value="AB_hydrolase_3"/>
</dbReference>
<sequence length="92" mass="10233">MKSIKAIIIAEHIYASPILDDFHSLLQTLLAFGEHDFLAFEDFAYARHLTQAGVKLKTIIYRGLGHGFADQVGVFPQAEDLICEIAAMLNNN</sequence>
<dbReference type="Gene3D" id="3.40.50.1820">
    <property type="entry name" value="alpha/beta hydrolase"/>
    <property type="match status" value="1"/>
</dbReference>
<evidence type="ECO:0000259" key="1">
    <source>
        <dbReference type="Pfam" id="PF07859"/>
    </source>
</evidence>